<organism evidence="4 5">
    <name type="scientific">Gordonia lacunae</name>
    <dbReference type="NCBI Taxonomy" id="417102"/>
    <lineage>
        <taxon>Bacteria</taxon>
        <taxon>Bacillati</taxon>
        <taxon>Actinomycetota</taxon>
        <taxon>Actinomycetes</taxon>
        <taxon>Mycobacteriales</taxon>
        <taxon>Gordoniaceae</taxon>
        <taxon>Gordonia</taxon>
    </lineage>
</organism>
<dbReference type="InterPro" id="IPR041490">
    <property type="entry name" value="KstR2_TetR_C"/>
</dbReference>
<dbReference type="Pfam" id="PF17932">
    <property type="entry name" value="TetR_C_24"/>
    <property type="match status" value="1"/>
</dbReference>
<keyword evidence="1 2" id="KW-0238">DNA-binding</keyword>
<reference evidence="4 5" key="1">
    <citation type="submission" date="2017-05" db="EMBL/GenBank/DDBJ databases">
        <title>Biotechnological potential of actinobacteria isolated from South African environments.</title>
        <authorList>
            <person name="Le Roes-Hill M."/>
            <person name="Prins A."/>
            <person name="Durrell K.A."/>
        </authorList>
    </citation>
    <scope>NUCLEOTIDE SEQUENCE [LARGE SCALE GENOMIC DNA]</scope>
    <source>
        <strain evidence="4">BS2</strain>
    </source>
</reference>
<dbReference type="PANTHER" id="PTHR30055">
    <property type="entry name" value="HTH-TYPE TRANSCRIPTIONAL REGULATOR RUTR"/>
    <property type="match status" value="1"/>
</dbReference>
<feature type="domain" description="HTH tetR-type" evidence="3">
    <location>
        <begin position="15"/>
        <end position="75"/>
    </location>
</feature>
<feature type="DNA-binding region" description="H-T-H motif" evidence="2">
    <location>
        <begin position="38"/>
        <end position="57"/>
    </location>
</feature>
<comment type="caution">
    <text evidence="4">The sequence shown here is derived from an EMBL/GenBank/DDBJ whole genome shotgun (WGS) entry which is preliminary data.</text>
</comment>
<evidence type="ECO:0000313" key="4">
    <source>
        <dbReference type="EMBL" id="OUC78071.1"/>
    </source>
</evidence>
<dbReference type="PANTHER" id="PTHR30055:SF200">
    <property type="entry name" value="HTH-TYPE TRANSCRIPTIONAL REPRESSOR BDCR"/>
    <property type="match status" value="1"/>
</dbReference>
<dbReference type="InterPro" id="IPR036271">
    <property type="entry name" value="Tet_transcr_reg_TetR-rel_C_sf"/>
</dbReference>
<dbReference type="PRINTS" id="PR00455">
    <property type="entry name" value="HTHTETR"/>
</dbReference>
<dbReference type="GO" id="GO:0003700">
    <property type="term" value="F:DNA-binding transcription factor activity"/>
    <property type="evidence" value="ECO:0007669"/>
    <property type="project" value="TreeGrafter"/>
</dbReference>
<dbReference type="RefSeq" id="WP_086535923.1">
    <property type="nucleotide sequence ID" value="NZ_NGFO01000015.1"/>
</dbReference>
<accession>A0A243Q8J2</accession>
<dbReference type="GO" id="GO:0000976">
    <property type="term" value="F:transcription cis-regulatory region binding"/>
    <property type="evidence" value="ECO:0007669"/>
    <property type="project" value="TreeGrafter"/>
</dbReference>
<evidence type="ECO:0000313" key="5">
    <source>
        <dbReference type="Proteomes" id="UP000194632"/>
    </source>
</evidence>
<dbReference type="AlphaFoldDB" id="A0A243Q8J2"/>
<proteinExistence type="predicted"/>
<sequence>MSAEHTPAVEALGPSKAAARIRAAAAEAFAAKGYGATTTREIAARLGLSPGAVYPHYKTKESLLFAISLEGHRAALAAVTGADDPGAAAAARLSTTVAAYVAWHADNHALARVVQYELRSLSPEHHALIADLRRSTSSAFRLIIETGSESGEFDPLDVEAATLAITSLGVDVSRWFPSNTYADPEALAARYVELALRMVGYEEAVRRVR</sequence>
<dbReference type="InterPro" id="IPR050109">
    <property type="entry name" value="HTH-type_TetR-like_transc_reg"/>
</dbReference>
<dbReference type="InterPro" id="IPR009057">
    <property type="entry name" value="Homeodomain-like_sf"/>
</dbReference>
<dbReference type="SUPFAM" id="SSF46689">
    <property type="entry name" value="Homeodomain-like"/>
    <property type="match status" value="1"/>
</dbReference>
<keyword evidence="5" id="KW-1185">Reference proteome</keyword>
<dbReference type="SUPFAM" id="SSF48498">
    <property type="entry name" value="Tetracyclin repressor-like, C-terminal domain"/>
    <property type="match status" value="1"/>
</dbReference>
<dbReference type="InterPro" id="IPR001647">
    <property type="entry name" value="HTH_TetR"/>
</dbReference>
<evidence type="ECO:0000256" key="2">
    <source>
        <dbReference type="PROSITE-ProRule" id="PRU00335"/>
    </source>
</evidence>
<dbReference type="PROSITE" id="PS50977">
    <property type="entry name" value="HTH_TETR_2"/>
    <property type="match status" value="1"/>
</dbReference>
<dbReference type="OrthoDB" id="1669699at2"/>
<dbReference type="Gene3D" id="1.10.357.10">
    <property type="entry name" value="Tetracycline Repressor, domain 2"/>
    <property type="match status" value="1"/>
</dbReference>
<evidence type="ECO:0000256" key="1">
    <source>
        <dbReference type="ARBA" id="ARBA00023125"/>
    </source>
</evidence>
<evidence type="ECO:0000259" key="3">
    <source>
        <dbReference type="PROSITE" id="PS50977"/>
    </source>
</evidence>
<dbReference type="EMBL" id="NGFO01000015">
    <property type="protein sequence ID" value="OUC78071.1"/>
    <property type="molecule type" value="Genomic_DNA"/>
</dbReference>
<dbReference type="Pfam" id="PF00440">
    <property type="entry name" value="TetR_N"/>
    <property type="match status" value="1"/>
</dbReference>
<dbReference type="STRING" id="417102.CA982_13980"/>
<dbReference type="Proteomes" id="UP000194632">
    <property type="component" value="Unassembled WGS sequence"/>
</dbReference>
<gene>
    <name evidence="4" type="ORF">CA982_13980</name>
</gene>
<name>A0A243Q8J2_9ACTN</name>
<protein>
    <submittedName>
        <fullName evidence="4">TetR family transcriptional regulator</fullName>
    </submittedName>
</protein>